<dbReference type="InterPro" id="IPR008928">
    <property type="entry name" value="6-hairpin_glycosidase_sf"/>
</dbReference>
<protein>
    <recommendedName>
        <fullName evidence="2">Mannosylglycerate hydrolase MGH1-like glycoside hydrolase domain-containing protein</fullName>
    </recommendedName>
</protein>
<reference evidence="3" key="1">
    <citation type="journal article" date="2014" name="Int. J. Syst. Evol. Microbiol.">
        <title>Complete genome sequence of Corynebacterium casei LMG S-19264T (=DSM 44701T), isolated from a smear-ripened cheese.</title>
        <authorList>
            <consortium name="US DOE Joint Genome Institute (JGI-PGF)"/>
            <person name="Walter F."/>
            <person name="Albersmeier A."/>
            <person name="Kalinowski J."/>
            <person name="Ruckert C."/>
        </authorList>
    </citation>
    <scope>NUCLEOTIDE SEQUENCE</scope>
    <source>
        <strain evidence="3">CGMCC 1.15290</strain>
    </source>
</reference>
<evidence type="ECO:0000256" key="1">
    <source>
        <dbReference type="SAM" id="SignalP"/>
    </source>
</evidence>
<dbReference type="EMBL" id="BMIB01000001">
    <property type="protein sequence ID" value="GGH61684.1"/>
    <property type="molecule type" value="Genomic_DNA"/>
</dbReference>
<dbReference type="GO" id="GO:0005975">
    <property type="term" value="P:carbohydrate metabolic process"/>
    <property type="evidence" value="ECO:0007669"/>
    <property type="project" value="InterPro"/>
</dbReference>
<organism evidence="3 4">
    <name type="scientific">Filimonas zeae</name>
    <dbReference type="NCBI Taxonomy" id="1737353"/>
    <lineage>
        <taxon>Bacteria</taxon>
        <taxon>Pseudomonadati</taxon>
        <taxon>Bacteroidota</taxon>
        <taxon>Chitinophagia</taxon>
        <taxon>Chitinophagales</taxon>
        <taxon>Chitinophagaceae</taxon>
        <taxon>Filimonas</taxon>
    </lineage>
</organism>
<evidence type="ECO:0000259" key="2">
    <source>
        <dbReference type="Pfam" id="PF22422"/>
    </source>
</evidence>
<dbReference type="SUPFAM" id="SSF48208">
    <property type="entry name" value="Six-hairpin glycosidases"/>
    <property type="match status" value="1"/>
</dbReference>
<evidence type="ECO:0000313" key="3">
    <source>
        <dbReference type="EMBL" id="GGH61684.1"/>
    </source>
</evidence>
<keyword evidence="4" id="KW-1185">Reference proteome</keyword>
<dbReference type="InterPro" id="IPR012341">
    <property type="entry name" value="6hp_glycosidase-like_sf"/>
</dbReference>
<proteinExistence type="predicted"/>
<feature type="domain" description="Mannosylglycerate hydrolase MGH1-like glycoside hydrolase" evidence="2">
    <location>
        <begin position="511"/>
        <end position="829"/>
    </location>
</feature>
<sequence>MKILCIPLLTSILFPLFSVTAYTQPPASIYQGWVNGFTSGLQHTHDMALPAWGPYSGKYNGIAHVPVQNNGFRFDVTVQPSLYLRNQTVLANPLRESGYHPWQAAPDLSYYSYRYQLEWKDKVFCDVSFSKVDDNSRLIKAAFVNNTTANRSLAFNLFSTIVFPYSKRVSAHLPGHTQWLKAADYSSKTDSIIAYNYNLVYNGQLRGQITDDNAVSHTAIVLGKTAGEKLQYHFTGNSAFANAVLLVRYRTGGAGATTLSAVLNGSMLAPVVVNPVKEYTLLTLPLGVLAAGDINFSMQTTGGNAVILDGFALAENSEAALVTFKEDKLNMVPRQITTGMPNAAMLQFDDIKGCYGLLWRNVAAEERVLLDDSPDEALFKFENLVKREGTHKITITGNNKGWFKNVFTAPVVVKPGQTVTEYAFVVYSADENEVKQQLQKLNQQWYEAEHICRSRQERSSMMACNEAGKPYLFSQQLMAATTLTNLMYPTFMGNQYLKHTTPGKKWSSFYTWDAGFIGLGYSALNTGRALECLNAYTMADTEPSAFLEHGTPLPVQAYLFNELWNRTQNKEYLAYFYPRLKRWYRFLGGAESSPTRKLKSGLLQTWDIFYNSGGWDDYCPQVYTHTKKLEKIMAPTINTSHQIRFAKLLRMAAWQLGYKEDITAYDADIQMYSHALQQYAWHEASGYFGYVTHDKEGYAKEILTHASGENFNKGLDGCSPLIAGICTPEQQKRITQHLFTRGELWSDQGITAIDQTAPYYNKDGYWNGRVWMPHQWFIWKIMLDMNEPDKAIQIAQTALDVWKRETEDSYNCWENFSVETGNGGGWHQFGALSSPVLNWFSALYTPGTVTHGFDVWPVTQQFSTGKDGFTGSYRLFTHQQTAATTMLICLQDQYQYQATCNGKSIPLKKVLNGLYVVKVNAENREGDTFTLELKKK</sequence>
<dbReference type="Pfam" id="PF22422">
    <property type="entry name" value="MGH1-like_GH"/>
    <property type="match status" value="1"/>
</dbReference>
<evidence type="ECO:0000313" key="4">
    <source>
        <dbReference type="Proteomes" id="UP000627292"/>
    </source>
</evidence>
<dbReference type="AlphaFoldDB" id="A0A917IRM3"/>
<comment type="caution">
    <text evidence="3">The sequence shown here is derived from an EMBL/GenBank/DDBJ whole genome shotgun (WGS) entry which is preliminary data.</text>
</comment>
<accession>A0A917IRM3</accession>
<dbReference type="Gene3D" id="1.50.10.10">
    <property type="match status" value="1"/>
</dbReference>
<dbReference type="InterPro" id="IPR054491">
    <property type="entry name" value="MGH1-like_GH"/>
</dbReference>
<dbReference type="RefSeq" id="WP_188950957.1">
    <property type="nucleotide sequence ID" value="NZ_BMIB01000001.1"/>
</dbReference>
<feature type="chain" id="PRO_5037295061" description="Mannosylglycerate hydrolase MGH1-like glycoside hydrolase domain-containing protein" evidence="1">
    <location>
        <begin position="24"/>
        <end position="936"/>
    </location>
</feature>
<keyword evidence="1" id="KW-0732">Signal</keyword>
<feature type="signal peptide" evidence="1">
    <location>
        <begin position="1"/>
        <end position="23"/>
    </location>
</feature>
<name>A0A917IRM3_9BACT</name>
<reference evidence="3" key="2">
    <citation type="submission" date="2020-09" db="EMBL/GenBank/DDBJ databases">
        <authorList>
            <person name="Sun Q."/>
            <person name="Zhou Y."/>
        </authorList>
    </citation>
    <scope>NUCLEOTIDE SEQUENCE</scope>
    <source>
        <strain evidence="3">CGMCC 1.15290</strain>
    </source>
</reference>
<dbReference type="Proteomes" id="UP000627292">
    <property type="component" value="Unassembled WGS sequence"/>
</dbReference>
<gene>
    <name evidence="3" type="ORF">GCM10011379_10910</name>
</gene>